<dbReference type="PANTHER" id="PTHR31111">
    <property type="entry name" value="BNAA05G37150D PROTEIN-RELATED"/>
    <property type="match status" value="1"/>
</dbReference>
<reference evidence="2" key="1">
    <citation type="journal article" date="2012" name="Nature">
        <title>The tomato genome sequence provides insights into fleshy fruit evolution.</title>
        <authorList>
            <consortium name="Tomato Genome Consortium"/>
        </authorList>
    </citation>
    <scope>NUCLEOTIDE SEQUENCE [LARGE SCALE GENOMIC DNA]</scope>
    <source>
        <strain evidence="2">cv. Heinz 1706</strain>
    </source>
</reference>
<feature type="domain" description="F-box associated beta-propeller type 3" evidence="1">
    <location>
        <begin position="82"/>
        <end position="284"/>
    </location>
</feature>
<reference evidence="2" key="2">
    <citation type="submission" date="2019-01" db="UniProtKB">
        <authorList>
            <consortium name="EnsemblPlants"/>
        </authorList>
    </citation>
    <scope>IDENTIFICATION</scope>
    <source>
        <strain evidence="2">cv. Heinz 1706</strain>
    </source>
</reference>
<evidence type="ECO:0000313" key="3">
    <source>
        <dbReference type="Proteomes" id="UP000004994"/>
    </source>
</evidence>
<dbReference type="EnsemblPlants" id="Solyc03g095757.1.1">
    <property type="protein sequence ID" value="Solyc03g095757.1.1"/>
    <property type="gene ID" value="Solyc03g095757.1"/>
</dbReference>
<evidence type="ECO:0000259" key="1">
    <source>
        <dbReference type="Pfam" id="PF08268"/>
    </source>
</evidence>
<dbReference type="InterPro" id="IPR013187">
    <property type="entry name" value="F-box-assoc_dom_typ3"/>
</dbReference>
<dbReference type="PANTHER" id="PTHR31111:SF20">
    <property type="entry name" value="F-BOX ASSOCIATED DOMAIN-CONTAINING PROTEIN"/>
    <property type="match status" value="1"/>
</dbReference>
<dbReference type="InParanoid" id="A0A3Q7FPA3"/>
<dbReference type="NCBIfam" id="TIGR01640">
    <property type="entry name" value="F_box_assoc_1"/>
    <property type="match status" value="1"/>
</dbReference>
<sequence>MAVNTVERSIPEDITIQFSPGFLCVPKFYNTIVLEPDFVDLHSSNYPLINRGDTKLITWIHDVCYSIEKHDGKNTTKFYQIEYFDKLNNHIDIHFRDFRCRLCFDYDNGLFCKRGMQYVAISNPYTGEVLSPKKKYKVVLTIDIEEGLSRAWVFTLGIDTSWRKMIKYNEYGFTISPCKNAICISRIIYRFSYSLGCIVVFDVKSESFTSITTSIEFRNGLCQSGYEDYMLIDANGKLGILNFPSFRRTNYFNIWIFDEEWEHQIFQFPLGWKNEHIELSSKRICKYGGKKLYLQ</sequence>
<dbReference type="Pfam" id="PF08268">
    <property type="entry name" value="FBA_3"/>
    <property type="match status" value="1"/>
</dbReference>
<proteinExistence type="predicted"/>
<protein>
    <recommendedName>
        <fullName evidence="1">F-box associated beta-propeller type 3 domain-containing protein</fullName>
    </recommendedName>
</protein>
<dbReference type="AlphaFoldDB" id="A0A3Q7FPA3"/>
<accession>A0A3Q7FPA3</accession>
<name>A0A3Q7FPA3_SOLLC</name>
<evidence type="ECO:0000313" key="2">
    <source>
        <dbReference type="EnsemblPlants" id="Solyc03g095757.1.1"/>
    </source>
</evidence>
<organism evidence="2">
    <name type="scientific">Solanum lycopersicum</name>
    <name type="common">Tomato</name>
    <name type="synonym">Lycopersicon esculentum</name>
    <dbReference type="NCBI Taxonomy" id="4081"/>
    <lineage>
        <taxon>Eukaryota</taxon>
        <taxon>Viridiplantae</taxon>
        <taxon>Streptophyta</taxon>
        <taxon>Embryophyta</taxon>
        <taxon>Tracheophyta</taxon>
        <taxon>Spermatophyta</taxon>
        <taxon>Magnoliopsida</taxon>
        <taxon>eudicotyledons</taxon>
        <taxon>Gunneridae</taxon>
        <taxon>Pentapetalae</taxon>
        <taxon>asterids</taxon>
        <taxon>lamiids</taxon>
        <taxon>Solanales</taxon>
        <taxon>Solanaceae</taxon>
        <taxon>Solanoideae</taxon>
        <taxon>Solaneae</taxon>
        <taxon>Solanum</taxon>
        <taxon>Solanum subgen. Lycopersicon</taxon>
    </lineage>
</organism>
<dbReference type="Gramene" id="Solyc03g095757.1.1">
    <property type="protein sequence ID" value="Solyc03g095757.1.1"/>
    <property type="gene ID" value="Solyc03g095757.1"/>
</dbReference>
<dbReference type="InterPro" id="IPR017451">
    <property type="entry name" value="F-box-assoc_interact_dom"/>
</dbReference>
<dbReference type="Proteomes" id="UP000004994">
    <property type="component" value="Chromosome 3"/>
</dbReference>
<keyword evidence="3" id="KW-1185">Reference proteome</keyword>